<evidence type="ECO:0000256" key="7">
    <source>
        <dbReference type="ARBA" id="ARBA00022840"/>
    </source>
</evidence>
<feature type="transmembrane region" description="Helical" evidence="9">
    <location>
        <begin position="102"/>
        <end position="119"/>
    </location>
</feature>
<feature type="domain" description="Histidine kinase/HSP90-like ATPase" evidence="10">
    <location>
        <begin position="259"/>
        <end position="348"/>
    </location>
</feature>
<evidence type="ECO:0000256" key="9">
    <source>
        <dbReference type="SAM" id="Phobius"/>
    </source>
</evidence>
<evidence type="ECO:0000313" key="12">
    <source>
        <dbReference type="Proteomes" id="UP001519332"/>
    </source>
</evidence>
<comment type="caution">
    <text evidence="11">The sequence shown here is derived from an EMBL/GenBank/DDBJ whole genome shotgun (WGS) entry which is preliminary data.</text>
</comment>
<keyword evidence="3" id="KW-0597">Phosphoprotein</keyword>
<evidence type="ECO:0000259" key="10">
    <source>
        <dbReference type="SMART" id="SM00387"/>
    </source>
</evidence>
<dbReference type="EC" id="2.7.13.3" evidence="2"/>
<keyword evidence="9" id="KW-1133">Transmembrane helix</keyword>
<accession>A0ABS4U2V3</accession>
<dbReference type="Gene3D" id="1.20.5.1930">
    <property type="match status" value="1"/>
</dbReference>
<gene>
    <name evidence="11" type="ORF">JOF56_011372</name>
</gene>
<evidence type="ECO:0000256" key="4">
    <source>
        <dbReference type="ARBA" id="ARBA00022679"/>
    </source>
</evidence>
<comment type="catalytic activity">
    <reaction evidence="1">
        <text>ATP + protein L-histidine = ADP + protein N-phospho-L-histidine.</text>
        <dbReference type="EC" id="2.7.13.3"/>
    </reaction>
</comment>
<dbReference type="Proteomes" id="UP001519332">
    <property type="component" value="Unassembled WGS sequence"/>
</dbReference>
<dbReference type="SUPFAM" id="SSF55874">
    <property type="entry name" value="ATPase domain of HSP90 chaperone/DNA topoisomerase II/histidine kinase"/>
    <property type="match status" value="1"/>
</dbReference>
<organism evidence="11 12">
    <name type="scientific">Kibdelosporangium banguiense</name>
    <dbReference type="NCBI Taxonomy" id="1365924"/>
    <lineage>
        <taxon>Bacteria</taxon>
        <taxon>Bacillati</taxon>
        <taxon>Actinomycetota</taxon>
        <taxon>Actinomycetes</taxon>
        <taxon>Pseudonocardiales</taxon>
        <taxon>Pseudonocardiaceae</taxon>
        <taxon>Kibdelosporangium</taxon>
    </lineage>
</organism>
<feature type="transmembrane region" description="Helical" evidence="9">
    <location>
        <begin position="79"/>
        <end position="95"/>
    </location>
</feature>
<dbReference type="InterPro" id="IPR036890">
    <property type="entry name" value="HATPase_C_sf"/>
</dbReference>
<feature type="transmembrane region" description="Helical" evidence="9">
    <location>
        <begin position="35"/>
        <end position="51"/>
    </location>
</feature>
<name>A0ABS4U2V3_9PSEU</name>
<evidence type="ECO:0000256" key="3">
    <source>
        <dbReference type="ARBA" id="ARBA00022553"/>
    </source>
</evidence>
<dbReference type="InterPro" id="IPR050482">
    <property type="entry name" value="Sensor_HK_TwoCompSys"/>
</dbReference>
<evidence type="ECO:0000313" key="11">
    <source>
        <dbReference type="EMBL" id="MBP2330987.1"/>
    </source>
</evidence>
<evidence type="ECO:0000256" key="5">
    <source>
        <dbReference type="ARBA" id="ARBA00022741"/>
    </source>
</evidence>
<keyword evidence="9" id="KW-0812">Transmembrane</keyword>
<dbReference type="SMART" id="SM00387">
    <property type="entry name" value="HATPase_c"/>
    <property type="match status" value="1"/>
</dbReference>
<keyword evidence="8" id="KW-0902">Two-component regulatory system</keyword>
<dbReference type="InterPro" id="IPR003594">
    <property type="entry name" value="HATPase_dom"/>
</dbReference>
<keyword evidence="12" id="KW-1185">Reference proteome</keyword>
<evidence type="ECO:0000256" key="6">
    <source>
        <dbReference type="ARBA" id="ARBA00022777"/>
    </source>
</evidence>
<dbReference type="EMBL" id="JAGINW010000001">
    <property type="protein sequence ID" value="MBP2330987.1"/>
    <property type="molecule type" value="Genomic_DNA"/>
</dbReference>
<sequence>MSSSRPAPWVSLVLYGAVLVAGVYADVAGLSHTPPLPLLAILAALYVVDFVEHRLNPILTLVLRIGLILAISMVDESGLARILFVLVPFTAYFAFGRLTSIALGIACIALAVATTPGWYADLEQVSDLVMFTVGLLLTITMAAVAADERRLRHKVAELSAAAERNRLARDIHDGLGHHLTTIVIQLEKATAFRSLDSAKADQAIEDARASAKRALDDVRQSVQTLRTRFDLSGSLADLVTGQPDIALEVIGDETEYPAQTLTALFRAAQEGITNSRRHADASRISVSIDLTGSRARLTVDDDGRGFACPEGFGLLGMRERVGLAGGRVEIASEPGAGTRLTVTIPRQAAS</sequence>
<dbReference type="RefSeq" id="WP_209647639.1">
    <property type="nucleotide sequence ID" value="NZ_JAGINW010000001.1"/>
</dbReference>
<feature type="transmembrane region" description="Helical" evidence="9">
    <location>
        <begin position="58"/>
        <end position="73"/>
    </location>
</feature>
<keyword evidence="9" id="KW-0472">Membrane</keyword>
<dbReference type="Pfam" id="PF07730">
    <property type="entry name" value="HisKA_3"/>
    <property type="match status" value="1"/>
</dbReference>
<keyword evidence="6 11" id="KW-0418">Kinase</keyword>
<proteinExistence type="predicted"/>
<keyword evidence="4" id="KW-0808">Transferase</keyword>
<evidence type="ECO:0000256" key="2">
    <source>
        <dbReference type="ARBA" id="ARBA00012438"/>
    </source>
</evidence>
<protein>
    <recommendedName>
        <fullName evidence="2">histidine kinase</fullName>
        <ecNumber evidence="2">2.7.13.3</ecNumber>
    </recommendedName>
</protein>
<evidence type="ECO:0000256" key="8">
    <source>
        <dbReference type="ARBA" id="ARBA00023012"/>
    </source>
</evidence>
<dbReference type="InterPro" id="IPR011712">
    <property type="entry name" value="Sig_transdc_His_kin_sub3_dim/P"/>
</dbReference>
<evidence type="ECO:0000256" key="1">
    <source>
        <dbReference type="ARBA" id="ARBA00000085"/>
    </source>
</evidence>
<dbReference type="Gene3D" id="3.30.565.10">
    <property type="entry name" value="Histidine kinase-like ATPase, C-terminal domain"/>
    <property type="match status" value="1"/>
</dbReference>
<reference evidence="11 12" key="1">
    <citation type="submission" date="2021-03" db="EMBL/GenBank/DDBJ databases">
        <title>Sequencing the genomes of 1000 actinobacteria strains.</title>
        <authorList>
            <person name="Klenk H.-P."/>
        </authorList>
    </citation>
    <scope>NUCLEOTIDE SEQUENCE [LARGE SCALE GENOMIC DNA]</scope>
    <source>
        <strain evidence="11 12">DSM 46670</strain>
    </source>
</reference>
<feature type="transmembrane region" description="Helical" evidence="9">
    <location>
        <begin position="125"/>
        <end position="146"/>
    </location>
</feature>
<dbReference type="PANTHER" id="PTHR24421">
    <property type="entry name" value="NITRATE/NITRITE SENSOR PROTEIN NARX-RELATED"/>
    <property type="match status" value="1"/>
</dbReference>
<dbReference type="Pfam" id="PF02518">
    <property type="entry name" value="HATPase_c"/>
    <property type="match status" value="1"/>
</dbReference>
<dbReference type="CDD" id="cd16917">
    <property type="entry name" value="HATPase_UhpB-NarQ-NarX-like"/>
    <property type="match status" value="1"/>
</dbReference>
<dbReference type="PANTHER" id="PTHR24421:SF10">
    <property type="entry name" value="NITRATE_NITRITE SENSOR PROTEIN NARQ"/>
    <property type="match status" value="1"/>
</dbReference>
<dbReference type="GO" id="GO:0016301">
    <property type="term" value="F:kinase activity"/>
    <property type="evidence" value="ECO:0007669"/>
    <property type="project" value="UniProtKB-KW"/>
</dbReference>
<keyword evidence="5" id="KW-0547">Nucleotide-binding</keyword>
<keyword evidence="7" id="KW-0067">ATP-binding</keyword>